<keyword evidence="1" id="KW-0732">Signal</keyword>
<dbReference type="EMBL" id="CAADRA010005522">
    <property type="protein sequence ID" value="VFT90839.1"/>
    <property type="molecule type" value="Genomic_DNA"/>
</dbReference>
<dbReference type="EMBL" id="VJMH01005501">
    <property type="protein sequence ID" value="KAF0695164.1"/>
    <property type="molecule type" value="Genomic_DNA"/>
</dbReference>
<sequence length="158" mass="16135">MWLHILLLLALGGLNDAAVACDANLLFKALLPLAGRYPACQALSSYDFTQALSGTLPTVDQARLMRSLANCTALNHDLQTQVGLVGRNCTIQGQSTAAIANMSLPDALAFLVASTSVSASDTITAPPASSLPRPSAAASPTLSFVASAGLVAVAAVHF</sequence>
<evidence type="ECO:0000313" key="2">
    <source>
        <dbReference type="EMBL" id="KAF0695164.1"/>
    </source>
</evidence>
<name>A0A485L1U2_9STRA</name>
<protein>
    <submittedName>
        <fullName evidence="3">Aste57867_14009 protein</fullName>
    </submittedName>
</protein>
<proteinExistence type="predicted"/>
<accession>A0A485L1U2</accession>
<feature type="signal peptide" evidence="1">
    <location>
        <begin position="1"/>
        <end position="17"/>
    </location>
</feature>
<organism evidence="3 4">
    <name type="scientific">Aphanomyces stellatus</name>
    <dbReference type="NCBI Taxonomy" id="120398"/>
    <lineage>
        <taxon>Eukaryota</taxon>
        <taxon>Sar</taxon>
        <taxon>Stramenopiles</taxon>
        <taxon>Oomycota</taxon>
        <taxon>Saprolegniomycetes</taxon>
        <taxon>Saprolegniales</taxon>
        <taxon>Verrucalvaceae</taxon>
        <taxon>Aphanomyces</taxon>
    </lineage>
</organism>
<dbReference type="AlphaFoldDB" id="A0A485L1U2"/>
<feature type="chain" id="PRO_5036116284" evidence="1">
    <location>
        <begin position="18"/>
        <end position="158"/>
    </location>
</feature>
<dbReference type="Proteomes" id="UP000332933">
    <property type="component" value="Unassembled WGS sequence"/>
</dbReference>
<dbReference type="Gene3D" id="1.10.239.10">
    <property type="entry name" value="Elicitin domain"/>
    <property type="match status" value="1"/>
</dbReference>
<reference evidence="3 4" key="1">
    <citation type="submission" date="2019-03" db="EMBL/GenBank/DDBJ databases">
        <authorList>
            <person name="Gaulin E."/>
            <person name="Dumas B."/>
        </authorList>
    </citation>
    <scope>NUCLEOTIDE SEQUENCE [LARGE SCALE GENOMIC DNA]</scope>
    <source>
        <strain evidence="3">CBS 568.67</strain>
    </source>
</reference>
<evidence type="ECO:0000313" key="3">
    <source>
        <dbReference type="EMBL" id="VFT90839.1"/>
    </source>
</evidence>
<gene>
    <name evidence="3" type="primary">Aste57867_14009</name>
    <name evidence="2" type="ORF">As57867_013958</name>
    <name evidence="3" type="ORF">ASTE57867_14009</name>
</gene>
<dbReference type="OrthoDB" id="10489566at2759"/>
<keyword evidence="4" id="KW-1185">Reference proteome</keyword>
<dbReference type="GO" id="GO:0005576">
    <property type="term" value="C:extracellular region"/>
    <property type="evidence" value="ECO:0007669"/>
    <property type="project" value="InterPro"/>
</dbReference>
<evidence type="ECO:0000256" key="1">
    <source>
        <dbReference type="SAM" id="SignalP"/>
    </source>
</evidence>
<dbReference type="InterPro" id="IPR036470">
    <property type="entry name" value="Elicitin_sf"/>
</dbReference>
<evidence type="ECO:0000313" key="4">
    <source>
        <dbReference type="Proteomes" id="UP000332933"/>
    </source>
</evidence>
<reference evidence="2" key="2">
    <citation type="submission" date="2019-06" db="EMBL/GenBank/DDBJ databases">
        <title>Genomics analysis of Aphanomyces spp. identifies a new class of oomycete effector associated with host adaptation.</title>
        <authorList>
            <person name="Gaulin E."/>
        </authorList>
    </citation>
    <scope>NUCLEOTIDE SEQUENCE</scope>
    <source>
        <strain evidence="2">CBS 578.67</strain>
    </source>
</reference>